<dbReference type="GO" id="GO:0043565">
    <property type="term" value="F:sequence-specific DNA binding"/>
    <property type="evidence" value="ECO:0007669"/>
    <property type="project" value="TreeGrafter"/>
</dbReference>
<dbReference type="GO" id="GO:0003700">
    <property type="term" value="F:DNA-binding transcription factor activity"/>
    <property type="evidence" value="ECO:0007669"/>
    <property type="project" value="TreeGrafter"/>
</dbReference>
<evidence type="ECO:0000256" key="1">
    <source>
        <dbReference type="ARBA" id="ARBA00004123"/>
    </source>
</evidence>
<dbReference type="Pfam" id="PF07887">
    <property type="entry name" value="Calmodulin_bind"/>
    <property type="match status" value="1"/>
</dbReference>
<evidence type="ECO:0000256" key="6">
    <source>
        <dbReference type="ARBA" id="ARBA00023163"/>
    </source>
</evidence>
<dbReference type="GO" id="GO:0005516">
    <property type="term" value="F:calmodulin binding"/>
    <property type="evidence" value="ECO:0007669"/>
    <property type="project" value="InterPro"/>
</dbReference>
<dbReference type="PANTHER" id="PTHR31713:SF14">
    <property type="entry name" value="CALMODULIN-BINDING PROTEIN 60 A"/>
    <property type="match status" value="1"/>
</dbReference>
<keyword evidence="5" id="KW-0010">Activator</keyword>
<evidence type="ECO:0008006" key="13">
    <source>
        <dbReference type="Google" id="ProtNLM"/>
    </source>
</evidence>
<feature type="region of interest" description="Disordered" evidence="8">
    <location>
        <begin position="1"/>
        <end position="26"/>
    </location>
</feature>
<protein>
    <recommendedName>
        <fullName evidence="13">Calmodulin-binding protein 60 A</fullName>
    </recommendedName>
</protein>
<evidence type="ECO:0000256" key="4">
    <source>
        <dbReference type="ARBA" id="ARBA00023125"/>
    </source>
</evidence>
<evidence type="ECO:0000256" key="2">
    <source>
        <dbReference type="ARBA" id="ARBA00007214"/>
    </source>
</evidence>
<comment type="similarity">
    <text evidence="2">Belongs to the plant ACBP60 protein family.</text>
</comment>
<dbReference type="Pfam" id="PF20452">
    <property type="entry name" value="Calmod_bind_C"/>
    <property type="match status" value="1"/>
</dbReference>
<feature type="domain" description="Calmodulin binding protein central" evidence="10">
    <location>
        <begin position="247"/>
        <end position="312"/>
    </location>
</feature>
<evidence type="ECO:0000259" key="11">
    <source>
        <dbReference type="Pfam" id="PF20452"/>
    </source>
</evidence>
<dbReference type="GO" id="GO:0080142">
    <property type="term" value="P:regulation of salicylic acid biosynthetic process"/>
    <property type="evidence" value="ECO:0007669"/>
    <property type="project" value="TreeGrafter"/>
</dbReference>
<sequence length="555" mass="62500">MSQKRHQEDGKARSEGSSSEDKRPKVSFRDVVQKVMRLHTAQRSMEPVLEPLIRRVVKEEIDLALRKYLTSMKQNCGQEVYSSESRSLQLQFIKNLSLPVFTGTRIEGEDSSTLNVALVDAITGQVICSGPESSAKVEIVVLEGDFDGEEGDNWTIEEFKNNIVKEREGKKPLLTGDAFLNLKEGIGLVGEISFTDNSSWTRSRKFRLGARVVDNCDGIRVREAKTESFIVRDHRGELYKKHHPPSLFDEVWRLEKIGKDGAFHKRLSREKVNSVKDFLTLLFLDPTSLRTILGTGMSAKMWEVTVDHARTCILEKKLYLYNPTGSQQKTGVVFNVVGQVTGLLSECQYVHIDKLSETEKADAHNLVISAFKHWEEVVSFDDEASLMDDSSCLSSVLYPSNSPMTESSDGSKILSSQKIGRFDYLQPSVSSPDIMPSIYSIGSVSSMDEFGLPDIENMDPTYDQPFSFPGQVTNSLIYDTESISQAFCEDEPLPYFNGDCALQSQKSSLESKVDLHSGFLLAPSAYVKAQRRWKMIFCVLRWFSIRRIVAKKNPC</sequence>
<dbReference type="Pfam" id="PF20451">
    <property type="entry name" value="Calmod_bind_M"/>
    <property type="match status" value="1"/>
</dbReference>
<evidence type="ECO:0000256" key="5">
    <source>
        <dbReference type="ARBA" id="ARBA00023159"/>
    </source>
</evidence>
<evidence type="ECO:0000256" key="7">
    <source>
        <dbReference type="ARBA" id="ARBA00023242"/>
    </source>
</evidence>
<dbReference type="AlphaFoldDB" id="A0A5B7AEI3"/>
<keyword evidence="4" id="KW-0238">DNA-binding</keyword>
<feature type="domain" description="Calmodulin binding protein C-terminal" evidence="11">
    <location>
        <begin position="317"/>
        <end position="379"/>
    </location>
</feature>
<dbReference type="InterPro" id="IPR046830">
    <property type="entry name" value="Calmod_bind_M"/>
</dbReference>
<reference evidence="12" key="1">
    <citation type="submission" date="2019-08" db="EMBL/GenBank/DDBJ databases">
        <title>Reference gene set and small RNA set construction with multiple tissues from Davidia involucrata Baill.</title>
        <authorList>
            <person name="Yang H."/>
            <person name="Zhou C."/>
            <person name="Li G."/>
            <person name="Wang J."/>
            <person name="Gao P."/>
            <person name="Wang M."/>
            <person name="Wang R."/>
            <person name="Zhao Y."/>
        </authorList>
    </citation>
    <scope>NUCLEOTIDE SEQUENCE</scope>
    <source>
        <tissue evidence="12">Mixed with DoveR01_LX</tissue>
    </source>
</reference>
<name>A0A5B7AEI3_DAVIN</name>
<evidence type="ECO:0000259" key="9">
    <source>
        <dbReference type="Pfam" id="PF07887"/>
    </source>
</evidence>
<evidence type="ECO:0000259" key="10">
    <source>
        <dbReference type="Pfam" id="PF20451"/>
    </source>
</evidence>
<dbReference type="GO" id="GO:0005634">
    <property type="term" value="C:nucleus"/>
    <property type="evidence" value="ECO:0007669"/>
    <property type="project" value="UniProtKB-SubCell"/>
</dbReference>
<comment type="subcellular location">
    <subcellularLocation>
        <location evidence="1">Nucleus</location>
    </subcellularLocation>
</comment>
<evidence type="ECO:0000313" key="12">
    <source>
        <dbReference type="EMBL" id="MPA54348.1"/>
    </source>
</evidence>
<dbReference type="EMBL" id="GHES01023789">
    <property type="protein sequence ID" value="MPA54348.1"/>
    <property type="molecule type" value="Transcribed_RNA"/>
</dbReference>
<keyword evidence="3" id="KW-0805">Transcription regulation</keyword>
<keyword evidence="6" id="KW-0804">Transcription</keyword>
<dbReference type="InterPro" id="IPR046829">
    <property type="entry name" value="Calmod_bind_C"/>
</dbReference>
<dbReference type="PANTHER" id="PTHR31713">
    <property type="entry name" value="OS02G0177800 PROTEIN"/>
    <property type="match status" value="1"/>
</dbReference>
<evidence type="ECO:0000256" key="8">
    <source>
        <dbReference type="SAM" id="MobiDB-lite"/>
    </source>
</evidence>
<organism evidence="12">
    <name type="scientific">Davidia involucrata</name>
    <name type="common">Dove tree</name>
    <dbReference type="NCBI Taxonomy" id="16924"/>
    <lineage>
        <taxon>Eukaryota</taxon>
        <taxon>Viridiplantae</taxon>
        <taxon>Streptophyta</taxon>
        <taxon>Embryophyta</taxon>
        <taxon>Tracheophyta</taxon>
        <taxon>Spermatophyta</taxon>
        <taxon>Magnoliopsida</taxon>
        <taxon>eudicotyledons</taxon>
        <taxon>Gunneridae</taxon>
        <taxon>Pentapetalae</taxon>
        <taxon>asterids</taxon>
        <taxon>Cornales</taxon>
        <taxon>Nyssaceae</taxon>
        <taxon>Davidia</taxon>
    </lineage>
</organism>
<dbReference type="InterPro" id="IPR046831">
    <property type="entry name" value="Calmodulin_bind_N"/>
</dbReference>
<accession>A0A5B7AEI3</accession>
<dbReference type="InterPro" id="IPR012416">
    <property type="entry name" value="CBP60"/>
</dbReference>
<keyword evidence="7" id="KW-0539">Nucleus</keyword>
<evidence type="ECO:0000256" key="3">
    <source>
        <dbReference type="ARBA" id="ARBA00023015"/>
    </source>
</evidence>
<feature type="domain" description="Calmodulin binding protein-like N-terminal" evidence="9">
    <location>
        <begin position="88"/>
        <end position="234"/>
    </location>
</feature>
<proteinExistence type="inferred from homology"/>
<gene>
    <name evidence="12" type="ORF">Din_023789</name>
</gene>